<protein>
    <submittedName>
        <fullName evidence="2">Uncharacterized protein</fullName>
    </submittedName>
</protein>
<organism evidence="2 3">
    <name type="scientific">Sphaerulina musiva (strain SO2202)</name>
    <name type="common">Poplar stem canker fungus</name>
    <name type="synonym">Septoria musiva</name>
    <dbReference type="NCBI Taxonomy" id="692275"/>
    <lineage>
        <taxon>Eukaryota</taxon>
        <taxon>Fungi</taxon>
        <taxon>Dikarya</taxon>
        <taxon>Ascomycota</taxon>
        <taxon>Pezizomycotina</taxon>
        <taxon>Dothideomycetes</taxon>
        <taxon>Dothideomycetidae</taxon>
        <taxon>Mycosphaerellales</taxon>
        <taxon>Mycosphaerellaceae</taxon>
        <taxon>Sphaerulina</taxon>
    </lineage>
</organism>
<accession>M3CYB7</accession>
<dbReference type="HOGENOM" id="CLU_1759936_0_0_1"/>
<evidence type="ECO:0000313" key="3">
    <source>
        <dbReference type="Proteomes" id="UP000016931"/>
    </source>
</evidence>
<dbReference type="RefSeq" id="XP_016756802.1">
    <property type="nucleotide sequence ID" value="XM_016900904.1"/>
</dbReference>
<gene>
    <name evidence="2" type="ORF">SEPMUDRAFT_111192</name>
</gene>
<dbReference type="AlphaFoldDB" id="M3CYB7"/>
<dbReference type="GeneID" id="27898041"/>
<evidence type="ECO:0000313" key="2">
    <source>
        <dbReference type="EMBL" id="EMF08681.1"/>
    </source>
</evidence>
<name>M3CYB7_SPHMS</name>
<dbReference type="OrthoDB" id="3943644at2759"/>
<reference evidence="2 3" key="1">
    <citation type="journal article" date="2012" name="PLoS Pathog.">
        <title>Diverse lifestyles and strategies of plant pathogenesis encoded in the genomes of eighteen Dothideomycetes fungi.</title>
        <authorList>
            <person name="Ohm R.A."/>
            <person name="Feau N."/>
            <person name="Henrissat B."/>
            <person name="Schoch C.L."/>
            <person name="Horwitz B.A."/>
            <person name="Barry K.W."/>
            <person name="Condon B.J."/>
            <person name="Copeland A.C."/>
            <person name="Dhillon B."/>
            <person name="Glaser F."/>
            <person name="Hesse C.N."/>
            <person name="Kosti I."/>
            <person name="LaButti K."/>
            <person name="Lindquist E.A."/>
            <person name="Lucas S."/>
            <person name="Salamov A.A."/>
            <person name="Bradshaw R.E."/>
            <person name="Ciuffetti L."/>
            <person name="Hamelin R.C."/>
            <person name="Kema G.H.J."/>
            <person name="Lawrence C."/>
            <person name="Scott J.A."/>
            <person name="Spatafora J.W."/>
            <person name="Turgeon B.G."/>
            <person name="de Wit P.J.G.M."/>
            <person name="Zhong S."/>
            <person name="Goodwin S.B."/>
            <person name="Grigoriev I.V."/>
        </authorList>
    </citation>
    <scope>NUCLEOTIDE SEQUENCE [LARGE SCALE GENOMIC DNA]</scope>
    <source>
        <strain evidence="2 3">SO2202</strain>
    </source>
</reference>
<evidence type="ECO:0000256" key="1">
    <source>
        <dbReference type="SAM" id="MobiDB-lite"/>
    </source>
</evidence>
<keyword evidence="3" id="KW-1185">Reference proteome</keyword>
<proteinExistence type="predicted"/>
<sequence>MHYQDQNIALDVANLVSGQDTDDAMLRRLNSMSANRHLNANLSEQNIGVSGRRSSPMHFVKKSTEAKRKQRAKKQFYRAQIQAELRQKYFVGKEDILIEAQLNKEQKLHTSPTISMPKPIPAPERAKLAELTGGGIPVSLSTRWKLSK</sequence>
<feature type="region of interest" description="Disordered" evidence="1">
    <location>
        <begin position="48"/>
        <end position="67"/>
    </location>
</feature>
<dbReference type="EMBL" id="KB456270">
    <property type="protein sequence ID" value="EMF08681.1"/>
    <property type="molecule type" value="Genomic_DNA"/>
</dbReference>
<dbReference type="Proteomes" id="UP000016931">
    <property type="component" value="Unassembled WGS sequence"/>
</dbReference>